<dbReference type="SUPFAM" id="SSF57959">
    <property type="entry name" value="Leucine zipper domain"/>
    <property type="match status" value="1"/>
</dbReference>
<feature type="coiled-coil region" evidence="3">
    <location>
        <begin position="245"/>
        <end position="300"/>
    </location>
</feature>
<dbReference type="OrthoDB" id="1878267at2759"/>
<evidence type="ECO:0000313" key="7">
    <source>
        <dbReference type="Proteomes" id="UP001055439"/>
    </source>
</evidence>
<dbReference type="InterPro" id="IPR004827">
    <property type="entry name" value="bZIP"/>
</dbReference>
<keyword evidence="1" id="KW-0805">Transcription regulation</keyword>
<dbReference type="InterPro" id="IPR044759">
    <property type="entry name" value="bZIP_RF2"/>
</dbReference>
<proteinExistence type="predicted"/>
<organism evidence="6 7">
    <name type="scientific">Musa troglodytarum</name>
    <name type="common">fe'i banana</name>
    <dbReference type="NCBI Taxonomy" id="320322"/>
    <lineage>
        <taxon>Eukaryota</taxon>
        <taxon>Viridiplantae</taxon>
        <taxon>Streptophyta</taxon>
        <taxon>Embryophyta</taxon>
        <taxon>Tracheophyta</taxon>
        <taxon>Spermatophyta</taxon>
        <taxon>Magnoliopsida</taxon>
        <taxon>Liliopsida</taxon>
        <taxon>Zingiberales</taxon>
        <taxon>Musaceae</taxon>
        <taxon>Musa</taxon>
    </lineage>
</organism>
<evidence type="ECO:0000256" key="4">
    <source>
        <dbReference type="SAM" id="MobiDB-lite"/>
    </source>
</evidence>
<dbReference type="GO" id="GO:0005634">
    <property type="term" value="C:nucleus"/>
    <property type="evidence" value="ECO:0007669"/>
    <property type="project" value="UniProtKB-ARBA"/>
</dbReference>
<evidence type="ECO:0000256" key="1">
    <source>
        <dbReference type="ARBA" id="ARBA00023015"/>
    </source>
</evidence>
<dbReference type="EMBL" id="CP097505">
    <property type="protein sequence ID" value="URD94005.1"/>
    <property type="molecule type" value="Genomic_DNA"/>
</dbReference>
<dbReference type="InterPro" id="IPR046347">
    <property type="entry name" value="bZIP_sf"/>
</dbReference>
<gene>
    <name evidence="6" type="ORF">MUK42_00663</name>
</gene>
<dbReference type="PANTHER" id="PTHR46835">
    <property type="entry name" value="BASIC-LEUCINE ZIPPER (BZIP) TRANSCRIPTION FACTOR FAMILY PROTEIN-RELATED"/>
    <property type="match status" value="1"/>
</dbReference>
<dbReference type="CDD" id="cd14703">
    <property type="entry name" value="bZIP_plant_RF2"/>
    <property type="match status" value="1"/>
</dbReference>
<protein>
    <submittedName>
        <fullName evidence="6">BZIP transcription factor domain containing protein</fullName>
    </submittedName>
</protein>
<dbReference type="Proteomes" id="UP001055439">
    <property type="component" value="Chromosome 3"/>
</dbReference>
<name>A0A9E7JUE5_9LILI</name>
<evidence type="ECO:0000313" key="6">
    <source>
        <dbReference type="EMBL" id="URD94005.1"/>
    </source>
</evidence>
<dbReference type="SMART" id="SM00338">
    <property type="entry name" value="BRLZ"/>
    <property type="match status" value="1"/>
</dbReference>
<keyword evidence="7" id="KW-1185">Reference proteome</keyword>
<keyword evidence="2" id="KW-0804">Transcription</keyword>
<evidence type="ECO:0000256" key="3">
    <source>
        <dbReference type="SAM" id="Coils"/>
    </source>
</evidence>
<dbReference type="PANTHER" id="PTHR46835:SF3">
    <property type="entry name" value="BASIC-LEUCINE ZIPPER (BZIP) TRANSCRIPTION FACTOR FAMILY PROTEIN"/>
    <property type="match status" value="1"/>
</dbReference>
<evidence type="ECO:0000256" key="2">
    <source>
        <dbReference type="ARBA" id="ARBA00023163"/>
    </source>
</evidence>
<feature type="region of interest" description="Disordered" evidence="4">
    <location>
        <begin position="188"/>
        <end position="239"/>
    </location>
</feature>
<keyword evidence="3" id="KW-0175">Coiled coil</keyword>
<dbReference type="GO" id="GO:0003700">
    <property type="term" value="F:DNA-binding transcription factor activity"/>
    <property type="evidence" value="ECO:0007669"/>
    <property type="project" value="InterPro"/>
</dbReference>
<sequence length="366" mass="41195">MGEKEGFVPDQRRMANTKAYASFRSLVPIGKQFFLPPKCPAPVLSPFYDDHGATGSRGIPNANHRRTSSESFLIEEQPPWLDDLLNEPESPVKRGSHRRSSSDSFAYLSGAKVSSGITNLALEGCRQISVATLSPWVLNELDNQRDINHYPYYVENNSSGRPQHRECEATTTMGSITLGKNKIVHSRAYPVPGERNVVPSDSDEKKDQQGSSIYPKCPSETEDSFSKQYAADPRSAKQQFARRSRVRKLQYIAELERNVQALQAKGSGISAELEFLDRQNLILNLENKALKQRLDSLSQEQLFKRFQQEMLEQEVAHLRTFYQQHQAAPLHGHRRSTDLDSQFANLSSKHSDMDAGADPVSNPLHI</sequence>
<accession>A0A9E7JUE5</accession>
<evidence type="ECO:0000259" key="5">
    <source>
        <dbReference type="SMART" id="SM00338"/>
    </source>
</evidence>
<dbReference type="InterPro" id="IPR044797">
    <property type="entry name" value="At4g06598-like"/>
</dbReference>
<dbReference type="AlphaFoldDB" id="A0A9E7JUE5"/>
<reference evidence="6" key="1">
    <citation type="submission" date="2022-05" db="EMBL/GenBank/DDBJ databases">
        <title>The Musa troglodytarum L. genome provides insights into the mechanism of non-climacteric behaviour and enrichment of carotenoids.</title>
        <authorList>
            <person name="Wang J."/>
        </authorList>
    </citation>
    <scope>NUCLEOTIDE SEQUENCE</scope>
    <source>
        <tissue evidence="6">Leaf</tissue>
    </source>
</reference>
<feature type="domain" description="BZIP" evidence="5">
    <location>
        <begin position="230"/>
        <end position="289"/>
    </location>
</feature>